<evidence type="ECO:0000313" key="1">
    <source>
        <dbReference type="EMBL" id="DAF93526.1"/>
    </source>
</evidence>
<protein>
    <submittedName>
        <fullName evidence="1">Uncharacterized protein</fullName>
    </submittedName>
</protein>
<accession>A0A8S5UGL8</accession>
<proteinExistence type="predicted"/>
<organism evidence="1">
    <name type="scientific">Myoviridae sp. ctshb19</name>
    <dbReference type="NCBI Taxonomy" id="2825194"/>
    <lineage>
        <taxon>Viruses</taxon>
        <taxon>Duplodnaviria</taxon>
        <taxon>Heunggongvirae</taxon>
        <taxon>Uroviricota</taxon>
        <taxon>Caudoviricetes</taxon>
    </lineage>
</organism>
<name>A0A8S5UGL8_9CAUD</name>
<sequence length="37" mass="4189">MILVRITGLRHDACNSTLTQFGKFRFPSYQPAMTSSI</sequence>
<reference evidence="1" key="1">
    <citation type="journal article" date="2021" name="Proc. Natl. Acad. Sci. U.S.A.">
        <title>A Catalog of Tens of Thousands of Viruses from Human Metagenomes Reveals Hidden Associations with Chronic Diseases.</title>
        <authorList>
            <person name="Tisza M.J."/>
            <person name="Buck C.B."/>
        </authorList>
    </citation>
    <scope>NUCLEOTIDE SEQUENCE</scope>
    <source>
        <strain evidence="1">Ctshb19</strain>
    </source>
</reference>
<dbReference type="EMBL" id="BK016086">
    <property type="protein sequence ID" value="DAF93526.1"/>
    <property type="molecule type" value="Genomic_DNA"/>
</dbReference>